<feature type="chain" id="PRO_5036942509" evidence="3">
    <location>
        <begin position="21"/>
        <end position="392"/>
    </location>
</feature>
<evidence type="ECO:0000313" key="5">
    <source>
        <dbReference type="EMBL" id="GGF95751.1"/>
    </source>
</evidence>
<dbReference type="RefSeq" id="WP_188449893.1">
    <property type="nucleotide sequence ID" value="NZ_BMFO01000003.1"/>
</dbReference>
<evidence type="ECO:0000259" key="4">
    <source>
        <dbReference type="Pfam" id="PF01551"/>
    </source>
</evidence>
<name>A0A917FNI7_9GAMM</name>
<dbReference type="Gene3D" id="2.70.70.10">
    <property type="entry name" value="Glucose Permease (Domain IIA)"/>
    <property type="match status" value="1"/>
</dbReference>
<dbReference type="InterPro" id="IPR050570">
    <property type="entry name" value="Cell_wall_metabolism_enzyme"/>
</dbReference>
<sequence length="392" mass="43510">MSRALWLLPLLLALAAPAAAQSKPAAPKSAAEAERKIETLRKEIRTLTKAQRELEEKRSREARQLRQIDQKVAASSQTLSKVETALDGQERKLAQLETEQQRLERELRGQKQQLALLLRSAYRLGEDSELKHLLAQDKLSEAARWLAYHRYFERERRREIDGLTTQLAQLAEVSTAVEREKRTLAEHKHEQELAVEALARQRQERKAVVSTLDAKYKDQQARLRALGKDERALRSLLDKLRQASNSSKAPAVIGRPGSTRPPAKTTPKNLTGWPLTGTLLAGYGNAMPDGRRSDGLLIAAAAGSPVHAVAAGRVVYADWLKGYGMLMVIDHGRGYMSLYANNDALLKDVGEAVTPGERVATVGTSGAQNRAALYFEMRLNGQPQNPNAWLKP</sequence>
<dbReference type="AlphaFoldDB" id="A0A917FNI7"/>
<dbReference type="Proteomes" id="UP000632858">
    <property type="component" value="Unassembled WGS sequence"/>
</dbReference>
<dbReference type="Pfam" id="PF01551">
    <property type="entry name" value="Peptidase_M23"/>
    <property type="match status" value="1"/>
</dbReference>
<protein>
    <submittedName>
        <fullName evidence="5">Peptidase M23</fullName>
    </submittedName>
</protein>
<accession>A0A917FNI7</accession>
<evidence type="ECO:0000256" key="3">
    <source>
        <dbReference type="SAM" id="SignalP"/>
    </source>
</evidence>
<reference evidence="5" key="2">
    <citation type="submission" date="2020-09" db="EMBL/GenBank/DDBJ databases">
        <authorList>
            <person name="Sun Q."/>
            <person name="Zhou Y."/>
        </authorList>
    </citation>
    <scope>NUCLEOTIDE SEQUENCE</scope>
    <source>
        <strain evidence="5">CGMCC 1.12726</strain>
    </source>
</reference>
<keyword evidence="1" id="KW-0175">Coiled coil</keyword>
<feature type="domain" description="M23ase beta-sheet core" evidence="4">
    <location>
        <begin position="293"/>
        <end position="386"/>
    </location>
</feature>
<feature type="signal peptide" evidence="3">
    <location>
        <begin position="1"/>
        <end position="20"/>
    </location>
</feature>
<dbReference type="PANTHER" id="PTHR21666">
    <property type="entry name" value="PEPTIDASE-RELATED"/>
    <property type="match status" value="1"/>
</dbReference>
<dbReference type="SUPFAM" id="SSF51261">
    <property type="entry name" value="Duplicated hybrid motif"/>
    <property type="match status" value="1"/>
</dbReference>
<dbReference type="Gene3D" id="6.10.250.3150">
    <property type="match status" value="1"/>
</dbReference>
<feature type="region of interest" description="Disordered" evidence="2">
    <location>
        <begin position="244"/>
        <end position="271"/>
    </location>
</feature>
<organism evidence="5 6">
    <name type="scientific">Arenimonas maotaiensis</name>
    <dbReference type="NCBI Taxonomy" id="1446479"/>
    <lineage>
        <taxon>Bacteria</taxon>
        <taxon>Pseudomonadati</taxon>
        <taxon>Pseudomonadota</taxon>
        <taxon>Gammaproteobacteria</taxon>
        <taxon>Lysobacterales</taxon>
        <taxon>Lysobacteraceae</taxon>
        <taxon>Arenimonas</taxon>
    </lineage>
</organism>
<dbReference type="FunFam" id="2.70.70.10:FF:000003">
    <property type="entry name" value="Murein hydrolase activator EnvC"/>
    <property type="match status" value="1"/>
</dbReference>
<evidence type="ECO:0000256" key="1">
    <source>
        <dbReference type="SAM" id="Coils"/>
    </source>
</evidence>
<comment type="caution">
    <text evidence="5">The sequence shown here is derived from an EMBL/GenBank/DDBJ whole genome shotgun (WGS) entry which is preliminary data.</text>
</comment>
<evidence type="ECO:0000256" key="2">
    <source>
        <dbReference type="SAM" id="MobiDB-lite"/>
    </source>
</evidence>
<dbReference type="GO" id="GO:0004222">
    <property type="term" value="F:metalloendopeptidase activity"/>
    <property type="evidence" value="ECO:0007669"/>
    <property type="project" value="TreeGrafter"/>
</dbReference>
<dbReference type="InterPro" id="IPR016047">
    <property type="entry name" value="M23ase_b-sheet_dom"/>
</dbReference>
<dbReference type="CDD" id="cd12797">
    <property type="entry name" value="M23_peptidase"/>
    <property type="match status" value="1"/>
</dbReference>
<feature type="coiled-coil region" evidence="1">
    <location>
        <begin position="30"/>
        <end position="120"/>
    </location>
</feature>
<keyword evidence="6" id="KW-1185">Reference proteome</keyword>
<keyword evidence="3" id="KW-0732">Signal</keyword>
<gene>
    <name evidence="5" type="ORF">GCM10010960_16780</name>
</gene>
<dbReference type="EMBL" id="BMFO01000003">
    <property type="protein sequence ID" value="GGF95751.1"/>
    <property type="molecule type" value="Genomic_DNA"/>
</dbReference>
<dbReference type="PANTHER" id="PTHR21666:SF270">
    <property type="entry name" value="MUREIN HYDROLASE ACTIVATOR ENVC"/>
    <property type="match status" value="1"/>
</dbReference>
<evidence type="ECO:0000313" key="6">
    <source>
        <dbReference type="Proteomes" id="UP000632858"/>
    </source>
</evidence>
<proteinExistence type="predicted"/>
<dbReference type="InterPro" id="IPR011055">
    <property type="entry name" value="Dup_hybrid_motif"/>
</dbReference>
<reference evidence="5" key="1">
    <citation type="journal article" date="2014" name="Int. J. Syst. Evol. Microbiol.">
        <title>Complete genome sequence of Corynebacterium casei LMG S-19264T (=DSM 44701T), isolated from a smear-ripened cheese.</title>
        <authorList>
            <consortium name="US DOE Joint Genome Institute (JGI-PGF)"/>
            <person name="Walter F."/>
            <person name="Albersmeier A."/>
            <person name="Kalinowski J."/>
            <person name="Ruckert C."/>
        </authorList>
    </citation>
    <scope>NUCLEOTIDE SEQUENCE</scope>
    <source>
        <strain evidence="5">CGMCC 1.12726</strain>
    </source>
</reference>